<dbReference type="Proteomes" id="UP000295680">
    <property type="component" value="Unassembled WGS sequence"/>
</dbReference>
<organism evidence="1 2">
    <name type="scientific">Actinocrispum wychmicini</name>
    <dbReference type="NCBI Taxonomy" id="1213861"/>
    <lineage>
        <taxon>Bacteria</taxon>
        <taxon>Bacillati</taxon>
        <taxon>Actinomycetota</taxon>
        <taxon>Actinomycetes</taxon>
        <taxon>Pseudonocardiales</taxon>
        <taxon>Pseudonocardiaceae</taxon>
        <taxon>Actinocrispum</taxon>
    </lineage>
</organism>
<evidence type="ECO:0000313" key="1">
    <source>
        <dbReference type="EMBL" id="TCO62897.1"/>
    </source>
</evidence>
<protein>
    <submittedName>
        <fullName evidence="1">Uncharacterized protein</fullName>
    </submittedName>
</protein>
<name>A0A4R2JUL6_9PSEU</name>
<keyword evidence="2" id="KW-1185">Reference proteome</keyword>
<dbReference type="RefSeq" id="WP_165960284.1">
    <property type="nucleotide sequence ID" value="NZ_SLWS01000002.1"/>
</dbReference>
<proteinExistence type="predicted"/>
<sequence>MIKRQMFGRAGLALLRKRILLTAVRHKYRRPRGTHKADPPVRTYPVRPGLTFHGQRHSHKAWMIADGIPETAQARRLDNRIAETDGHVAPEVQRRLMRCLERRWHNAHATTNPALPAHNRSA</sequence>
<comment type="caution">
    <text evidence="1">The sequence shown here is derived from an EMBL/GenBank/DDBJ whole genome shotgun (WGS) entry which is preliminary data.</text>
</comment>
<dbReference type="EMBL" id="SLWS01000002">
    <property type="protein sequence ID" value="TCO62897.1"/>
    <property type="molecule type" value="Genomic_DNA"/>
</dbReference>
<dbReference type="AlphaFoldDB" id="A0A4R2JUL6"/>
<reference evidence="1 2" key="1">
    <citation type="submission" date="2019-03" db="EMBL/GenBank/DDBJ databases">
        <title>Genomic Encyclopedia of Type Strains, Phase IV (KMG-IV): sequencing the most valuable type-strain genomes for metagenomic binning, comparative biology and taxonomic classification.</title>
        <authorList>
            <person name="Goeker M."/>
        </authorList>
    </citation>
    <scope>NUCLEOTIDE SEQUENCE [LARGE SCALE GENOMIC DNA]</scope>
    <source>
        <strain evidence="1 2">DSM 45934</strain>
    </source>
</reference>
<accession>A0A4R2JUL6</accession>
<evidence type="ECO:0000313" key="2">
    <source>
        <dbReference type="Proteomes" id="UP000295680"/>
    </source>
</evidence>
<gene>
    <name evidence="1" type="ORF">EV192_1021037</name>
</gene>